<evidence type="ECO:0000256" key="7">
    <source>
        <dbReference type="HAMAP-Rule" id="MF_00323"/>
    </source>
</evidence>
<feature type="binding site" evidence="7">
    <location>
        <position position="293"/>
    </location>
    <ligand>
        <name>Fe(2+)</name>
        <dbReference type="ChEBI" id="CHEBI:29033"/>
    </ligand>
</feature>
<accession>A0ABU1TBI4</accession>
<dbReference type="CDD" id="cd03411">
    <property type="entry name" value="Ferrochelatase_N"/>
    <property type="match status" value="1"/>
</dbReference>
<reference evidence="9 10" key="1">
    <citation type="submission" date="2023-07" db="EMBL/GenBank/DDBJ databases">
        <title>Sorghum-associated microbial communities from plants grown in Nebraska, USA.</title>
        <authorList>
            <person name="Schachtman D."/>
        </authorList>
    </citation>
    <scope>NUCLEOTIDE SEQUENCE [LARGE SCALE GENOMIC DNA]</scope>
    <source>
        <strain evidence="9 10">3262</strain>
    </source>
</reference>
<dbReference type="SUPFAM" id="SSF53800">
    <property type="entry name" value="Chelatase"/>
    <property type="match status" value="1"/>
</dbReference>
<dbReference type="HAMAP" id="MF_00323">
    <property type="entry name" value="Ferrochelatase"/>
    <property type="match status" value="1"/>
</dbReference>
<dbReference type="EMBL" id="JAVDUU010000002">
    <property type="protein sequence ID" value="MDR6942760.1"/>
    <property type="molecule type" value="Genomic_DNA"/>
</dbReference>
<evidence type="ECO:0000256" key="6">
    <source>
        <dbReference type="ARBA" id="ARBA00024536"/>
    </source>
</evidence>
<evidence type="ECO:0000256" key="5">
    <source>
        <dbReference type="ARBA" id="ARBA00023244"/>
    </source>
</evidence>
<dbReference type="NCBIfam" id="TIGR00109">
    <property type="entry name" value="hemH"/>
    <property type="match status" value="1"/>
</dbReference>
<keyword evidence="5 7" id="KW-0627">Porphyrin biosynthesis</keyword>
<organism evidence="9 10">
    <name type="scientific">Mucilaginibacter pocheonensis</name>
    <dbReference type="NCBI Taxonomy" id="398050"/>
    <lineage>
        <taxon>Bacteria</taxon>
        <taxon>Pseudomonadati</taxon>
        <taxon>Bacteroidota</taxon>
        <taxon>Sphingobacteriia</taxon>
        <taxon>Sphingobacteriales</taxon>
        <taxon>Sphingobacteriaceae</taxon>
        <taxon>Mucilaginibacter</taxon>
    </lineage>
</organism>
<comment type="function">
    <text evidence="7">Catalyzes the ferrous insertion into protoporphyrin IX.</text>
</comment>
<keyword evidence="2 7" id="KW-0408">Iron</keyword>
<evidence type="ECO:0000256" key="1">
    <source>
        <dbReference type="ARBA" id="ARBA00007718"/>
    </source>
</evidence>
<keyword evidence="10" id="KW-1185">Reference proteome</keyword>
<comment type="caution">
    <text evidence="9">The sequence shown here is derived from an EMBL/GenBank/DDBJ whole genome shotgun (WGS) entry which is preliminary data.</text>
</comment>
<evidence type="ECO:0000256" key="8">
    <source>
        <dbReference type="RuleBase" id="RU004185"/>
    </source>
</evidence>
<dbReference type="InterPro" id="IPR033644">
    <property type="entry name" value="Ferrochelatase_C"/>
</dbReference>
<sequence>MRKGILLVNLGTPDSPAVADVRKYLAEFLMDERVIDIHPFLRLLLVRGIIVPFRGPRSAKLYGQIWNSQTGSPLKYYSRLQQQLLQAELGEDYVVELGMRYQTPSIEAALNKLLAAGVDSIHVIPLFPQYASATTGSVMAEVMRLLSRWVVIPQLTLAGAFYGHPMFIQAFAANISRYDLSDFDHILFSFHGLPVRQLQSSYHNGHHCGQEGCCDRLTPQNQHCYTAQCHETARLIAQEISLKATDYTVCFQSRLGKQKWIRPYTSSVIRDLAASGKKRVLVVCPAFVADCLETIQEIAAECREEFIQAGGSDLLLVESLNDSPLFIRMLREISEVPKGHLWA</sequence>
<evidence type="ECO:0000313" key="9">
    <source>
        <dbReference type="EMBL" id="MDR6942760.1"/>
    </source>
</evidence>
<dbReference type="RefSeq" id="WP_310096268.1">
    <property type="nucleotide sequence ID" value="NZ_JAVDUU010000002.1"/>
</dbReference>
<dbReference type="InterPro" id="IPR033659">
    <property type="entry name" value="Ferrochelatase_N"/>
</dbReference>
<comment type="subcellular location">
    <subcellularLocation>
        <location evidence="7">Cytoplasm</location>
    </subcellularLocation>
</comment>
<keyword evidence="4 7" id="KW-0456">Lyase</keyword>
<comment type="catalytic activity">
    <reaction evidence="6">
        <text>Fe-coproporphyrin III + 2 H(+) = coproporphyrin III + Fe(2+)</text>
        <dbReference type="Rhea" id="RHEA:49572"/>
        <dbReference type="ChEBI" id="CHEBI:15378"/>
        <dbReference type="ChEBI" id="CHEBI:29033"/>
        <dbReference type="ChEBI" id="CHEBI:68438"/>
        <dbReference type="ChEBI" id="CHEBI:131725"/>
        <dbReference type="EC" id="4.99.1.9"/>
    </reaction>
    <physiologicalReaction direction="right-to-left" evidence="6">
        <dbReference type="Rhea" id="RHEA:49574"/>
    </physiologicalReaction>
</comment>
<dbReference type="EC" id="4.98.1.1" evidence="7"/>
<dbReference type="PANTHER" id="PTHR11108:SF1">
    <property type="entry name" value="FERROCHELATASE, MITOCHONDRIAL"/>
    <property type="match status" value="1"/>
</dbReference>
<evidence type="ECO:0000256" key="2">
    <source>
        <dbReference type="ARBA" id="ARBA00023004"/>
    </source>
</evidence>
<evidence type="ECO:0000313" key="10">
    <source>
        <dbReference type="Proteomes" id="UP001247620"/>
    </source>
</evidence>
<dbReference type="PANTHER" id="PTHR11108">
    <property type="entry name" value="FERROCHELATASE"/>
    <property type="match status" value="1"/>
</dbReference>
<dbReference type="Gene3D" id="3.40.50.1400">
    <property type="match status" value="2"/>
</dbReference>
<comment type="pathway">
    <text evidence="7">Porphyrin-containing compound metabolism; protoheme biosynthesis; protoheme from protoporphyrin-IX: step 1/1.</text>
</comment>
<keyword evidence="7" id="KW-0479">Metal-binding</keyword>
<dbReference type="InterPro" id="IPR001015">
    <property type="entry name" value="Ferrochelatase"/>
</dbReference>
<dbReference type="CDD" id="cd00419">
    <property type="entry name" value="Ferrochelatase_C"/>
    <property type="match status" value="1"/>
</dbReference>
<proteinExistence type="inferred from homology"/>
<comment type="catalytic activity">
    <reaction evidence="7">
        <text>heme b + 2 H(+) = protoporphyrin IX + Fe(2+)</text>
        <dbReference type="Rhea" id="RHEA:22584"/>
        <dbReference type="ChEBI" id="CHEBI:15378"/>
        <dbReference type="ChEBI" id="CHEBI:29033"/>
        <dbReference type="ChEBI" id="CHEBI:57306"/>
        <dbReference type="ChEBI" id="CHEBI:60344"/>
        <dbReference type="EC" id="4.98.1.1"/>
    </reaction>
</comment>
<dbReference type="Proteomes" id="UP001247620">
    <property type="component" value="Unassembled WGS sequence"/>
</dbReference>
<evidence type="ECO:0000256" key="4">
    <source>
        <dbReference type="ARBA" id="ARBA00023239"/>
    </source>
</evidence>
<name>A0ABU1TBI4_9SPHI</name>
<evidence type="ECO:0000256" key="3">
    <source>
        <dbReference type="ARBA" id="ARBA00023133"/>
    </source>
</evidence>
<keyword evidence="7" id="KW-0963">Cytoplasm</keyword>
<comment type="similarity">
    <text evidence="1 7 8">Belongs to the ferrochelatase family.</text>
</comment>
<gene>
    <name evidence="7" type="primary">hemH</name>
    <name evidence="9" type="ORF">J2W55_002602</name>
</gene>
<feature type="binding site" evidence="7">
    <location>
        <position position="191"/>
    </location>
    <ligand>
        <name>Fe(2+)</name>
        <dbReference type="ChEBI" id="CHEBI:29033"/>
    </ligand>
</feature>
<dbReference type="GO" id="GO:0004325">
    <property type="term" value="F:ferrochelatase activity"/>
    <property type="evidence" value="ECO:0007669"/>
    <property type="project" value="UniProtKB-EC"/>
</dbReference>
<keyword evidence="3 7" id="KW-0350">Heme biosynthesis</keyword>
<dbReference type="Pfam" id="PF00762">
    <property type="entry name" value="Ferrochelatase"/>
    <property type="match status" value="1"/>
</dbReference>
<protein>
    <recommendedName>
        <fullName evidence="7">Ferrochelatase</fullName>
        <ecNumber evidence="7">4.98.1.1</ecNumber>
    </recommendedName>
    <alternativeName>
        <fullName evidence="7">Heme synthase</fullName>
    </alternativeName>
    <alternativeName>
        <fullName evidence="7">Protoheme ferro-lyase</fullName>
    </alternativeName>
</protein>